<dbReference type="SUPFAM" id="SSF53756">
    <property type="entry name" value="UDP-Glycosyltransferase/glycogen phosphorylase"/>
    <property type="match status" value="1"/>
</dbReference>
<dbReference type="InterPro" id="IPR004276">
    <property type="entry name" value="GlycoTrans_28_N"/>
</dbReference>
<dbReference type="PANTHER" id="PTHR48050:SF13">
    <property type="entry name" value="STEROL 3-BETA-GLUCOSYLTRANSFERASE UGT80A2"/>
    <property type="match status" value="1"/>
</dbReference>
<dbReference type="OrthoDB" id="3253247at2"/>
<name>A0A7K0CBA5_9ACTN</name>
<feature type="domain" description="Glycosyltransferase family 28 N-terminal" evidence="2">
    <location>
        <begin position="5"/>
        <end position="58"/>
    </location>
</feature>
<protein>
    <recommendedName>
        <fullName evidence="6">Glycosyltransferase</fullName>
    </recommendedName>
</protein>
<dbReference type="Gene3D" id="3.40.50.2000">
    <property type="entry name" value="Glycogen Phosphorylase B"/>
    <property type="match status" value="2"/>
</dbReference>
<evidence type="ECO:0000313" key="5">
    <source>
        <dbReference type="Proteomes" id="UP000466345"/>
    </source>
</evidence>
<dbReference type="GO" id="GO:0005975">
    <property type="term" value="P:carbohydrate metabolic process"/>
    <property type="evidence" value="ECO:0007669"/>
    <property type="project" value="InterPro"/>
</dbReference>
<evidence type="ECO:0000313" key="4">
    <source>
        <dbReference type="EMBL" id="MQY10741.1"/>
    </source>
</evidence>
<dbReference type="InterPro" id="IPR050426">
    <property type="entry name" value="Glycosyltransferase_28"/>
</dbReference>
<evidence type="ECO:0008006" key="6">
    <source>
        <dbReference type="Google" id="ProtNLM"/>
    </source>
</evidence>
<comment type="caution">
    <text evidence="4">The sequence shown here is derived from an EMBL/GenBank/DDBJ whole genome shotgun (WGS) entry which is preliminary data.</text>
</comment>
<gene>
    <name evidence="4" type="ORF">SRB5_08540</name>
</gene>
<dbReference type="GO" id="GO:0016758">
    <property type="term" value="F:hexosyltransferase activity"/>
    <property type="evidence" value="ECO:0007669"/>
    <property type="project" value="InterPro"/>
</dbReference>
<dbReference type="RefSeq" id="WP_153450085.1">
    <property type="nucleotide sequence ID" value="NZ_WEGJ01000002.1"/>
</dbReference>
<evidence type="ECO:0000259" key="2">
    <source>
        <dbReference type="Pfam" id="PF03033"/>
    </source>
</evidence>
<dbReference type="Pfam" id="PF03033">
    <property type="entry name" value="Glyco_transf_28"/>
    <property type="match status" value="1"/>
</dbReference>
<keyword evidence="1" id="KW-0808">Transferase</keyword>
<proteinExistence type="predicted"/>
<dbReference type="EMBL" id="WEGJ01000002">
    <property type="protein sequence ID" value="MQY10741.1"/>
    <property type="molecule type" value="Genomic_DNA"/>
</dbReference>
<dbReference type="Pfam" id="PF06722">
    <property type="entry name" value="EryCIII-like_C"/>
    <property type="match status" value="1"/>
</dbReference>
<dbReference type="Proteomes" id="UP000466345">
    <property type="component" value="Unassembled WGS sequence"/>
</dbReference>
<keyword evidence="5" id="KW-1185">Reference proteome</keyword>
<reference evidence="4 5" key="1">
    <citation type="submission" date="2019-10" db="EMBL/GenBank/DDBJ databases">
        <title>Streptomyces smaragdinus sp. nov. and Streptomyces fabii sp. nov., isolated from the gut of fungus growing-termite Macrotermes natalensis.</title>
        <authorList>
            <person name="Schwitalla J."/>
            <person name="Benndorf R."/>
            <person name="Martin K."/>
            <person name="De Beer W."/>
            <person name="Kaster A.-K."/>
            <person name="Vollmers J."/>
            <person name="Poulsen M."/>
            <person name="Beemelmanns C."/>
        </authorList>
    </citation>
    <scope>NUCLEOTIDE SEQUENCE [LARGE SCALE GENOMIC DNA]</scope>
    <source>
        <strain evidence="4 5">RB5</strain>
    </source>
</reference>
<feature type="domain" description="Erythromycin biosynthesis protein CIII-like C-terminal" evidence="3">
    <location>
        <begin position="268"/>
        <end position="378"/>
    </location>
</feature>
<sequence>MSLFLMVTHGSDGDVLPFAAVGAALVAAGHRVELLTHAPYRDAAAAAGLGFHAIDDEPAFERALADSPGLLGSAVGDERMGWGEYYRRNDMFGQIARECALLRELHLPGKTVLVGRHTSGVSVRFVAELLRSPAAWLALAPTQVLAAPVAAHVYGTELAAGFTGVRAGLGLPPVADWRQWFDACDAVLGLWPRWFDEAGPRAPYWTELLDFPLADTATRALGERGADAPAPGSVIVTGGTGRMLHPGYYPALTEAAGLTGLPTTLVVRHRDLLPARLPANVRWQPGARFADVLPQAAALVHHGGIGTLARALAAGCPQVVMADGIDRPDNAARLARHDLARVVPAERWRPAPLAEAIAAAAGDRGYAGRVRMVAEDMTGCAPAAARQLAALERPVPPAVIRLRGLSARQRALLRTARGGVPAGGGAT</sequence>
<dbReference type="PANTHER" id="PTHR48050">
    <property type="entry name" value="STEROL 3-BETA-GLUCOSYLTRANSFERASE"/>
    <property type="match status" value="1"/>
</dbReference>
<dbReference type="AlphaFoldDB" id="A0A7K0CBA5"/>
<organism evidence="4 5">
    <name type="scientific">Streptomyces smaragdinus</name>
    <dbReference type="NCBI Taxonomy" id="2585196"/>
    <lineage>
        <taxon>Bacteria</taxon>
        <taxon>Bacillati</taxon>
        <taxon>Actinomycetota</taxon>
        <taxon>Actinomycetes</taxon>
        <taxon>Kitasatosporales</taxon>
        <taxon>Streptomycetaceae</taxon>
        <taxon>Streptomyces</taxon>
    </lineage>
</organism>
<evidence type="ECO:0000259" key="3">
    <source>
        <dbReference type="Pfam" id="PF06722"/>
    </source>
</evidence>
<dbReference type="InterPro" id="IPR010610">
    <property type="entry name" value="EryCIII-like_C"/>
</dbReference>
<evidence type="ECO:0000256" key="1">
    <source>
        <dbReference type="ARBA" id="ARBA00022679"/>
    </source>
</evidence>
<dbReference type="GO" id="GO:1901137">
    <property type="term" value="P:carbohydrate derivative biosynthetic process"/>
    <property type="evidence" value="ECO:0007669"/>
    <property type="project" value="UniProtKB-ARBA"/>
</dbReference>
<accession>A0A7K0CBA5</accession>